<gene>
    <name evidence="4" type="primary">dnaE</name>
    <name evidence="4" type="ORF">D5R97_00995</name>
</gene>
<dbReference type="GO" id="GO:0003887">
    <property type="term" value="F:DNA-directed DNA polymerase activity"/>
    <property type="evidence" value="ECO:0007669"/>
    <property type="project" value="UniProtKB-EC"/>
</dbReference>
<evidence type="ECO:0000313" key="5">
    <source>
        <dbReference type="Proteomes" id="UP000285138"/>
    </source>
</evidence>
<evidence type="ECO:0000259" key="3">
    <source>
        <dbReference type="Pfam" id="PF17657"/>
    </source>
</evidence>
<feature type="domain" description="DNA polymerase III alpha subunit finger" evidence="3">
    <location>
        <begin position="3"/>
        <end position="166"/>
    </location>
</feature>
<dbReference type="Pfam" id="PF01336">
    <property type="entry name" value="tRNA_anti-codon"/>
    <property type="match status" value="1"/>
</dbReference>
<sequence>LRTLTIMQEAINMVEYTAGEKVDLKYISLEDAKTYELLSHGNTAGVFQLESAGMRNVLKELKPNKFEDIIAVVALYRPGPMEQIPTFIESKHGSKPIKYLHPKLEPILKETYGVMVYQEQIMQVAAEMAGFSLGQADLLRRAIGKKKMEILTEQREIFVKGCLDNGFSEKLANDLYDLIVKFASYGFNKSHAAAYAMIAYQTAYLKANYPLEFMAALLTGVMSTSEKVTAYIDDCRRQDIPVLPPDVNESFANFTVTEGKIRFGLAAVKNVGLNAIQSIISTRERVGAFRSLRQFCNDVDLRVCNKKVVESLIKSGAFDSLGGKRSQYLAVLDDTLNQAQSYHRERQNGQISMFEVLSGEGDWDVTRDKLPSLEEFSMKEKLSFEKELLGFYISGHPLEQYREILETQMFSSSDLAQCRHQERVKLGGIIHQVKTIVTKKGKTMAFFTLEDLRGEVEVIVFPDLYENSREILKNEEIVRVTGKLDRNAEGEVKIIGEQINSLRRVPKKVYLKVSEHKKEYLYSLKEILLSEEGTLPVYLYLESSRKMILTQMDFWIPEDENLLGKIKELIGQKNVFVKEVQG</sequence>
<dbReference type="Proteomes" id="UP000285138">
    <property type="component" value="Unassembled WGS sequence"/>
</dbReference>
<name>A0A424YIC4_9FIRM</name>
<evidence type="ECO:0000259" key="1">
    <source>
        <dbReference type="Pfam" id="PF01336"/>
    </source>
</evidence>
<dbReference type="Gene3D" id="1.10.150.870">
    <property type="match status" value="1"/>
</dbReference>
<dbReference type="GO" id="GO:0006260">
    <property type="term" value="P:DNA replication"/>
    <property type="evidence" value="ECO:0007669"/>
    <property type="project" value="InterPro"/>
</dbReference>
<feature type="domain" description="OB" evidence="1">
    <location>
        <begin position="424"/>
        <end position="500"/>
    </location>
</feature>
<reference evidence="4 5" key="1">
    <citation type="submission" date="2018-08" db="EMBL/GenBank/DDBJ databases">
        <title>The metabolism and importance of syntrophic acetate oxidation coupled to methane or sulfide production in haloalkaline environments.</title>
        <authorList>
            <person name="Timmers P.H.A."/>
            <person name="Vavourakis C.D."/>
            <person name="Sorokin D.Y."/>
            <person name="Sinninghe Damste J.S."/>
            <person name="Muyzer G."/>
            <person name="Stams A.J.M."/>
            <person name="Plugge C.M."/>
        </authorList>
    </citation>
    <scope>NUCLEOTIDE SEQUENCE [LARGE SCALE GENOMIC DNA]</scope>
    <source>
        <strain evidence="4">MSAO_Bac1</strain>
    </source>
</reference>
<dbReference type="PANTHER" id="PTHR32294">
    <property type="entry name" value="DNA POLYMERASE III SUBUNIT ALPHA"/>
    <property type="match status" value="1"/>
</dbReference>
<dbReference type="InterPro" id="IPR004365">
    <property type="entry name" value="NA-bd_OB_tRNA"/>
</dbReference>
<dbReference type="EC" id="2.7.7.7" evidence="4"/>
<proteinExistence type="predicted"/>
<feature type="domain" description="DNA polymerase helix-hairpin-helix motif" evidence="2">
    <location>
        <begin position="240"/>
        <end position="327"/>
    </location>
</feature>
<dbReference type="EMBL" id="QZAA01000038">
    <property type="protein sequence ID" value="RQD78075.1"/>
    <property type="molecule type" value="Genomic_DNA"/>
</dbReference>
<dbReference type="Pfam" id="PF14579">
    <property type="entry name" value="HHH_6"/>
    <property type="match status" value="1"/>
</dbReference>
<dbReference type="InterPro" id="IPR029460">
    <property type="entry name" value="DNAPol_HHH"/>
</dbReference>
<dbReference type="InterPro" id="IPR012340">
    <property type="entry name" value="NA-bd_OB-fold"/>
</dbReference>
<dbReference type="PANTHER" id="PTHR32294:SF0">
    <property type="entry name" value="DNA POLYMERASE III SUBUNIT ALPHA"/>
    <property type="match status" value="1"/>
</dbReference>
<dbReference type="Pfam" id="PF17657">
    <property type="entry name" value="DNA_pol3_finger"/>
    <property type="match status" value="1"/>
</dbReference>
<dbReference type="NCBIfam" id="TIGR00594">
    <property type="entry name" value="polc"/>
    <property type="match status" value="1"/>
</dbReference>
<dbReference type="InterPro" id="IPR040982">
    <property type="entry name" value="DNA_pol3_finger"/>
</dbReference>
<dbReference type="InterPro" id="IPR004805">
    <property type="entry name" value="DnaE2/DnaE/PolC"/>
</dbReference>
<keyword evidence="4" id="KW-0548">Nucleotidyltransferase</keyword>
<dbReference type="CDD" id="cd04485">
    <property type="entry name" value="DnaE_OBF"/>
    <property type="match status" value="1"/>
</dbReference>
<feature type="non-terminal residue" evidence="4">
    <location>
        <position position="1"/>
    </location>
</feature>
<comment type="caution">
    <text evidence="4">The sequence shown here is derived from an EMBL/GenBank/DDBJ whole genome shotgun (WGS) entry which is preliminary data.</text>
</comment>
<dbReference type="Gene3D" id="2.40.50.140">
    <property type="entry name" value="Nucleic acid-binding proteins"/>
    <property type="match status" value="1"/>
</dbReference>
<organism evidence="4 5">
    <name type="scientific">Candidatus Syntrophonatronum acetioxidans</name>
    <dbReference type="NCBI Taxonomy" id="1795816"/>
    <lineage>
        <taxon>Bacteria</taxon>
        <taxon>Bacillati</taxon>
        <taxon>Bacillota</taxon>
        <taxon>Clostridia</taxon>
        <taxon>Eubacteriales</taxon>
        <taxon>Syntrophomonadaceae</taxon>
        <taxon>Candidatus Syntrophonatronum</taxon>
    </lineage>
</organism>
<accession>A0A424YIC4</accession>
<protein>
    <submittedName>
        <fullName evidence="4">DNA polymerase III subunit alpha</fullName>
        <ecNumber evidence="4">2.7.7.7</ecNumber>
    </submittedName>
</protein>
<dbReference type="GO" id="GO:0003676">
    <property type="term" value="F:nucleic acid binding"/>
    <property type="evidence" value="ECO:0007669"/>
    <property type="project" value="InterPro"/>
</dbReference>
<keyword evidence="4" id="KW-0808">Transferase</keyword>
<dbReference type="GO" id="GO:0008408">
    <property type="term" value="F:3'-5' exonuclease activity"/>
    <property type="evidence" value="ECO:0007669"/>
    <property type="project" value="InterPro"/>
</dbReference>
<evidence type="ECO:0000259" key="2">
    <source>
        <dbReference type="Pfam" id="PF14579"/>
    </source>
</evidence>
<dbReference type="AlphaFoldDB" id="A0A424YIC4"/>
<evidence type="ECO:0000313" key="4">
    <source>
        <dbReference type="EMBL" id="RQD78075.1"/>
    </source>
</evidence>